<evidence type="ECO:0000256" key="7">
    <source>
        <dbReference type="ARBA" id="ARBA00022801"/>
    </source>
</evidence>
<dbReference type="PANTHER" id="PTHR10357">
    <property type="entry name" value="ALPHA-AMYLASE FAMILY MEMBER"/>
    <property type="match status" value="1"/>
</dbReference>
<keyword evidence="8" id="KW-0106">Calcium</keyword>
<dbReference type="Pfam" id="PF00128">
    <property type="entry name" value="Alpha-amylase"/>
    <property type="match status" value="1"/>
</dbReference>
<evidence type="ECO:0000259" key="14">
    <source>
        <dbReference type="SMART" id="SM00642"/>
    </source>
</evidence>
<dbReference type="InterPro" id="IPR006047">
    <property type="entry name" value="GH13_cat_dom"/>
</dbReference>
<evidence type="ECO:0000256" key="4">
    <source>
        <dbReference type="ARBA" id="ARBA00012595"/>
    </source>
</evidence>
<sequence>MGNTPRISYNNITQPLCVELGYIAVNNAALLLSGYHIKETWTMIVNLSAPIPPRSAVSEAIPRSVRSLIRISHTVQYIHTVRTVHHFHLYDIQILSIQCSNVNLSNLFTVSDSISYLILLSPVMQTPPTMWWWNVLVVTTIGTVQAASRDQWLGRSVYQVVTDRFARSDNSTTASCDAGMGDYCGGSFQGIINQLDYIQELGFDAVWISPVQSQESSRTADLAAYHGYWPNDLYSVNSHFGTSDDLQALSTALHARDMYLMLDIVVGDMAWAGNTSTIDYSTFNPFNDQKYFHDYKLLSEDSTNDTCVLDCWMGDNTISLPDLRNEDQEVQEILGTWVSQLVSNYSIDGLRIDSVLNIAPVFFSNFSKSAGVFTMGEGATRDASGYCSLQPSLSGLLNYPLYYILSEGFNTTDGDLNRVIQSIDHVRTHCRDVLPLGTFTSNQDVPRFGSYTSDISLARNILTISMLADGIPILYYGEEQHLSGAFNPVNREALWLTKYSMNSTSLPLLVQSLNRIRSYASGDGEKSTLAPKSGSDYLSYLSLPIYNSTNILAMRKGFTGNQVVSVVSNLGAKPATKATTKITLGPDGTGFSSRQNLTEILSCKTFVTDSSGNLSVDLSSDGGPRVYYPTESLNRSTSICPNDTQTSTASSTNPKSSTGASTSLFGLSWEMSTLILTATLTTSYVFI</sequence>
<feature type="region of interest" description="Disordered" evidence="13">
    <location>
        <begin position="638"/>
        <end position="660"/>
    </location>
</feature>
<evidence type="ECO:0000313" key="15">
    <source>
        <dbReference type="EMBL" id="KAJ9483013.1"/>
    </source>
</evidence>
<dbReference type="Gene3D" id="2.60.40.1180">
    <property type="entry name" value="Golgi alpha-mannosidase II"/>
    <property type="match status" value="1"/>
</dbReference>
<dbReference type="GO" id="GO:0016052">
    <property type="term" value="P:carbohydrate catabolic process"/>
    <property type="evidence" value="ECO:0007669"/>
    <property type="project" value="InterPro"/>
</dbReference>
<dbReference type="GO" id="GO:0004556">
    <property type="term" value="F:alpha-amylase activity"/>
    <property type="evidence" value="ECO:0007669"/>
    <property type="project" value="UniProtKB-EC"/>
</dbReference>
<dbReference type="InterPro" id="IPR017853">
    <property type="entry name" value="GH"/>
</dbReference>
<keyword evidence="7" id="KW-0378">Hydrolase</keyword>
<evidence type="ECO:0000256" key="8">
    <source>
        <dbReference type="ARBA" id="ARBA00022837"/>
    </source>
</evidence>
<comment type="cofactor">
    <cofactor evidence="2">
        <name>Ca(2+)</name>
        <dbReference type="ChEBI" id="CHEBI:29108"/>
    </cofactor>
</comment>
<accession>A0AAI9X4C6</accession>
<comment type="catalytic activity">
    <reaction evidence="1">
        <text>Endohydrolysis of (1-&gt;4)-alpha-D-glucosidic linkages in polysaccharides containing three or more (1-&gt;4)-alpha-linked D-glucose units.</text>
        <dbReference type="EC" id="3.2.1.1"/>
    </reaction>
</comment>
<keyword evidence="6" id="KW-0732">Signal</keyword>
<dbReference type="PANTHER" id="PTHR10357:SF215">
    <property type="entry name" value="ALPHA-AMYLASE 1"/>
    <property type="match status" value="1"/>
</dbReference>
<keyword evidence="12" id="KW-0326">Glycosidase</keyword>
<evidence type="ECO:0000256" key="9">
    <source>
        <dbReference type="ARBA" id="ARBA00023157"/>
    </source>
</evidence>
<protein>
    <recommendedName>
        <fullName evidence="4">alpha-amylase</fullName>
        <ecNumber evidence="4">3.2.1.1</ecNumber>
    </recommendedName>
</protein>
<evidence type="ECO:0000256" key="12">
    <source>
        <dbReference type="ARBA" id="ARBA00023295"/>
    </source>
</evidence>
<dbReference type="SUPFAM" id="SSF51011">
    <property type="entry name" value="Glycosyl hydrolase domain"/>
    <property type="match status" value="1"/>
</dbReference>
<evidence type="ECO:0000256" key="1">
    <source>
        <dbReference type="ARBA" id="ARBA00000548"/>
    </source>
</evidence>
<evidence type="ECO:0000256" key="5">
    <source>
        <dbReference type="ARBA" id="ARBA00022723"/>
    </source>
</evidence>
<keyword evidence="16" id="KW-1185">Reference proteome</keyword>
<evidence type="ECO:0000313" key="16">
    <source>
        <dbReference type="Proteomes" id="UP001227192"/>
    </source>
</evidence>
<evidence type="ECO:0000256" key="6">
    <source>
        <dbReference type="ARBA" id="ARBA00022729"/>
    </source>
</evidence>
<reference evidence="15" key="1">
    <citation type="submission" date="2015-06" db="EMBL/GenBank/DDBJ databases">
        <authorList>
            <person name="Nguyen H."/>
        </authorList>
    </citation>
    <scope>NUCLEOTIDE SEQUENCE</scope>
    <source>
        <strain evidence="15">DAOM 180753</strain>
    </source>
</reference>
<keyword evidence="5" id="KW-0479">Metal-binding</keyword>
<dbReference type="GO" id="GO:0005509">
    <property type="term" value="F:calcium ion binding"/>
    <property type="evidence" value="ECO:0007669"/>
    <property type="project" value="InterPro"/>
</dbReference>
<proteinExistence type="inferred from homology"/>
<comment type="caution">
    <text evidence="15">The sequence shown here is derived from an EMBL/GenBank/DDBJ whole genome shotgun (WGS) entry which is preliminary data.</text>
</comment>
<name>A0AAI9X4C6_PENTH</name>
<keyword evidence="11" id="KW-0119">Carbohydrate metabolism</keyword>
<dbReference type="EMBL" id="LACB01000479">
    <property type="protein sequence ID" value="KAJ9483013.1"/>
    <property type="molecule type" value="Genomic_DNA"/>
</dbReference>
<reference evidence="15" key="2">
    <citation type="journal article" date="2016" name="Fungal Biol.">
        <title>Ochratoxin A production by Penicillium thymicola.</title>
        <authorList>
            <person name="Nguyen H.D.T."/>
            <person name="McMullin D.R."/>
            <person name="Ponomareva E."/>
            <person name="Riley R."/>
            <person name="Pomraning K.R."/>
            <person name="Baker S.E."/>
            <person name="Seifert K.A."/>
        </authorList>
    </citation>
    <scope>NUCLEOTIDE SEQUENCE</scope>
    <source>
        <strain evidence="15">DAOM 180753</strain>
    </source>
</reference>
<dbReference type="InterPro" id="IPR015340">
    <property type="entry name" value="A_amylase_C_dom"/>
</dbReference>
<keyword evidence="10" id="KW-0325">Glycoprotein</keyword>
<dbReference type="Proteomes" id="UP001227192">
    <property type="component" value="Unassembled WGS sequence"/>
</dbReference>
<evidence type="ECO:0000256" key="13">
    <source>
        <dbReference type="SAM" id="MobiDB-lite"/>
    </source>
</evidence>
<dbReference type="FunFam" id="3.20.20.80:FF:000120">
    <property type="entry name" value="Alpha-amylase A"/>
    <property type="match status" value="1"/>
</dbReference>
<dbReference type="Pfam" id="PF09260">
    <property type="entry name" value="A_amylase_dom_C"/>
    <property type="match status" value="1"/>
</dbReference>
<dbReference type="InterPro" id="IPR013780">
    <property type="entry name" value="Glyco_hydro_b"/>
</dbReference>
<evidence type="ECO:0000256" key="2">
    <source>
        <dbReference type="ARBA" id="ARBA00001913"/>
    </source>
</evidence>
<dbReference type="SMART" id="SM00642">
    <property type="entry name" value="Aamy"/>
    <property type="match status" value="1"/>
</dbReference>
<dbReference type="Gene3D" id="3.20.20.80">
    <property type="entry name" value="Glycosidases"/>
    <property type="match status" value="1"/>
</dbReference>
<dbReference type="SUPFAM" id="SSF51445">
    <property type="entry name" value="(Trans)glycosidases"/>
    <property type="match status" value="1"/>
</dbReference>
<dbReference type="CDD" id="cd11319">
    <property type="entry name" value="AmyAc_euk_AmyA"/>
    <property type="match status" value="1"/>
</dbReference>
<feature type="domain" description="Glycosyl hydrolase family 13 catalytic" evidence="14">
    <location>
        <begin position="159"/>
        <end position="517"/>
    </location>
</feature>
<evidence type="ECO:0000256" key="11">
    <source>
        <dbReference type="ARBA" id="ARBA00023277"/>
    </source>
</evidence>
<comment type="similarity">
    <text evidence="3">Belongs to the glycosyl hydrolase 13 family.</text>
</comment>
<evidence type="ECO:0000256" key="3">
    <source>
        <dbReference type="ARBA" id="ARBA00008061"/>
    </source>
</evidence>
<dbReference type="AlphaFoldDB" id="A0AAI9X4C6"/>
<organism evidence="15 16">
    <name type="scientific">Penicillium thymicola</name>
    <dbReference type="NCBI Taxonomy" id="293382"/>
    <lineage>
        <taxon>Eukaryota</taxon>
        <taxon>Fungi</taxon>
        <taxon>Dikarya</taxon>
        <taxon>Ascomycota</taxon>
        <taxon>Pezizomycotina</taxon>
        <taxon>Eurotiomycetes</taxon>
        <taxon>Eurotiomycetidae</taxon>
        <taxon>Eurotiales</taxon>
        <taxon>Aspergillaceae</taxon>
        <taxon>Penicillium</taxon>
    </lineage>
</organism>
<dbReference type="EC" id="3.2.1.1" evidence="4"/>
<evidence type="ECO:0000256" key="10">
    <source>
        <dbReference type="ARBA" id="ARBA00023180"/>
    </source>
</evidence>
<keyword evidence="9" id="KW-1015">Disulfide bond</keyword>
<gene>
    <name evidence="15" type="ORF">VN97_g10403</name>
</gene>